<dbReference type="PROSITE" id="PS50977">
    <property type="entry name" value="HTH_TETR_2"/>
    <property type="match status" value="1"/>
</dbReference>
<dbReference type="AlphaFoldDB" id="A0A5E4RIP3"/>
<sequence>MVYKFGMTTVNTISQRQRGRPREFDLDQAVEHAMQTFWTRGYQGTSLPDLLDATQLSRGSLYAAFGDKHGLFLQALDRYIEQALARLDDELASGDSALAGLKACMEGYVARTDGAAGKRGCLVVATAMELAADDPEVSVRIAHFFDGMKARLVKTLKRAQKEADVAKHVDPVASAHVLVCFLEGLRVVQKTGFTSGSNSAAVHALVDGLTSRR</sequence>
<evidence type="ECO:0000256" key="2">
    <source>
        <dbReference type="ARBA" id="ARBA00023015"/>
    </source>
</evidence>
<accession>A0A5E4RIP3</accession>
<reference evidence="7 8" key="1">
    <citation type="submission" date="2019-08" db="EMBL/GenBank/DDBJ databases">
        <authorList>
            <person name="Peeters C."/>
        </authorList>
    </citation>
    <scope>NUCLEOTIDE SEQUENCE [LARGE SCALE GENOMIC DNA]</scope>
    <source>
        <strain evidence="7 8">LMG 31011</strain>
    </source>
</reference>
<keyword evidence="2" id="KW-0805">Transcription regulation</keyword>
<keyword evidence="4" id="KW-0804">Transcription</keyword>
<gene>
    <name evidence="7" type="ORF">PAQ31011_00200</name>
</gene>
<dbReference type="Gene3D" id="1.10.10.60">
    <property type="entry name" value="Homeodomain-like"/>
    <property type="match status" value="1"/>
</dbReference>
<feature type="domain" description="HTH tetR-type" evidence="6">
    <location>
        <begin position="23"/>
        <end position="83"/>
    </location>
</feature>
<evidence type="ECO:0000256" key="3">
    <source>
        <dbReference type="ARBA" id="ARBA00023125"/>
    </source>
</evidence>
<proteinExistence type="predicted"/>
<name>A0A5E4RIP3_9BURK</name>
<dbReference type="Pfam" id="PF16925">
    <property type="entry name" value="TetR_C_13"/>
    <property type="match status" value="1"/>
</dbReference>
<evidence type="ECO:0000313" key="8">
    <source>
        <dbReference type="Proteomes" id="UP000366819"/>
    </source>
</evidence>
<dbReference type="Proteomes" id="UP000366819">
    <property type="component" value="Unassembled WGS sequence"/>
</dbReference>
<dbReference type="SUPFAM" id="SSF46689">
    <property type="entry name" value="Homeodomain-like"/>
    <property type="match status" value="1"/>
</dbReference>
<dbReference type="InterPro" id="IPR009057">
    <property type="entry name" value="Homeodomain-like_sf"/>
</dbReference>
<dbReference type="Gene3D" id="1.10.357.10">
    <property type="entry name" value="Tetracycline Repressor, domain 2"/>
    <property type="match status" value="1"/>
</dbReference>
<dbReference type="InterPro" id="IPR036271">
    <property type="entry name" value="Tet_transcr_reg_TetR-rel_C_sf"/>
</dbReference>
<organism evidence="7 8">
    <name type="scientific">Pandoraea aquatica</name>
    <dbReference type="NCBI Taxonomy" id="2508290"/>
    <lineage>
        <taxon>Bacteria</taxon>
        <taxon>Pseudomonadati</taxon>
        <taxon>Pseudomonadota</taxon>
        <taxon>Betaproteobacteria</taxon>
        <taxon>Burkholderiales</taxon>
        <taxon>Burkholderiaceae</taxon>
        <taxon>Pandoraea</taxon>
    </lineage>
</organism>
<dbReference type="InterPro" id="IPR001647">
    <property type="entry name" value="HTH_TetR"/>
</dbReference>
<keyword evidence="3 5" id="KW-0238">DNA-binding</keyword>
<dbReference type="PANTHER" id="PTHR47506:SF10">
    <property type="entry name" value="TRANSCRIPTIONAL REGULATORY PROTEIN"/>
    <property type="match status" value="1"/>
</dbReference>
<evidence type="ECO:0000256" key="1">
    <source>
        <dbReference type="ARBA" id="ARBA00022491"/>
    </source>
</evidence>
<dbReference type="Pfam" id="PF00440">
    <property type="entry name" value="TetR_N"/>
    <property type="match status" value="1"/>
</dbReference>
<dbReference type="InterPro" id="IPR011075">
    <property type="entry name" value="TetR_C"/>
</dbReference>
<evidence type="ECO:0000259" key="6">
    <source>
        <dbReference type="PROSITE" id="PS50977"/>
    </source>
</evidence>
<evidence type="ECO:0000256" key="4">
    <source>
        <dbReference type="ARBA" id="ARBA00023163"/>
    </source>
</evidence>
<dbReference type="EMBL" id="CABPSN010000001">
    <property type="protein sequence ID" value="VVD63156.1"/>
    <property type="molecule type" value="Genomic_DNA"/>
</dbReference>
<dbReference type="PROSITE" id="PS01081">
    <property type="entry name" value="HTH_TETR_1"/>
    <property type="match status" value="1"/>
</dbReference>
<dbReference type="InterPro" id="IPR023772">
    <property type="entry name" value="DNA-bd_HTH_TetR-type_CS"/>
</dbReference>
<keyword evidence="8" id="KW-1185">Reference proteome</keyword>
<evidence type="ECO:0000256" key="5">
    <source>
        <dbReference type="PROSITE-ProRule" id="PRU00335"/>
    </source>
</evidence>
<dbReference type="PANTHER" id="PTHR47506">
    <property type="entry name" value="TRANSCRIPTIONAL REGULATORY PROTEIN"/>
    <property type="match status" value="1"/>
</dbReference>
<feature type="DNA-binding region" description="H-T-H motif" evidence="5">
    <location>
        <begin position="46"/>
        <end position="65"/>
    </location>
</feature>
<dbReference type="GO" id="GO:0003677">
    <property type="term" value="F:DNA binding"/>
    <property type="evidence" value="ECO:0007669"/>
    <property type="project" value="UniProtKB-UniRule"/>
</dbReference>
<evidence type="ECO:0000313" key="7">
    <source>
        <dbReference type="EMBL" id="VVD63156.1"/>
    </source>
</evidence>
<protein>
    <submittedName>
        <fullName evidence="7">TetR family transcriptional regulator</fullName>
    </submittedName>
</protein>
<keyword evidence="1" id="KW-0678">Repressor</keyword>
<dbReference type="SUPFAM" id="SSF48498">
    <property type="entry name" value="Tetracyclin repressor-like, C-terminal domain"/>
    <property type="match status" value="1"/>
</dbReference>